<proteinExistence type="predicted"/>
<dbReference type="AlphaFoldDB" id="A0A9P6AFJ5"/>
<name>A0A9P6AFJ5_9AGAM</name>
<organism evidence="1 2">
    <name type="scientific">Hydnum rufescens UP504</name>
    <dbReference type="NCBI Taxonomy" id="1448309"/>
    <lineage>
        <taxon>Eukaryota</taxon>
        <taxon>Fungi</taxon>
        <taxon>Dikarya</taxon>
        <taxon>Basidiomycota</taxon>
        <taxon>Agaricomycotina</taxon>
        <taxon>Agaricomycetes</taxon>
        <taxon>Cantharellales</taxon>
        <taxon>Hydnaceae</taxon>
        <taxon>Hydnum</taxon>
    </lineage>
</organism>
<accession>A0A9P6AFJ5</accession>
<evidence type="ECO:0000313" key="2">
    <source>
        <dbReference type="Proteomes" id="UP000886523"/>
    </source>
</evidence>
<protein>
    <submittedName>
        <fullName evidence="1">Uncharacterized protein</fullName>
    </submittedName>
</protein>
<dbReference type="Proteomes" id="UP000886523">
    <property type="component" value="Unassembled WGS sequence"/>
</dbReference>
<keyword evidence="2" id="KW-1185">Reference proteome</keyword>
<sequence>MAIEDPQKRTRVQWSTVAMDTGCIQTQGLKRRPEDNPSSSRQPQFLAMVLTDSGLAQSTRVVSHMALPQKEYHFDKFSWPERIDGFDIKFDINHCQQPEDEGLLKYSVQPPWLCIMCN</sequence>
<reference evidence="1" key="1">
    <citation type="journal article" date="2020" name="Nat. Commun.">
        <title>Large-scale genome sequencing of mycorrhizal fungi provides insights into the early evolution of symbiotic traits.</title>
        <authorList>
            <person name="Miyauchi S."/>
            <person name="Kiss E."/>
            <person name="Kuo A."/>
            <person name="Drula E."/>
            <person name="Kohler A."/>
            <person name="Sanchez-Garcia M."/>
            <person name="Morin E."/>
            <person name="Andreopoulos B."/>
            <person name="Barry K.W."/>
            <person name="Bonito G."/>
            <person name="Buee M."/>
            <person name="Carver A."/>
            <person name="Chen C."/>
            <person name="Cichocki N."/>
            <person name="Clum A."/>
            <person name="Culley D."/>
            <person name="Crous P.W."/>
            <person name="Fauchery L."/>
            <person name="Girlanda M."/>
            <person name="Hayes R.D."/>
            <person name="Keri Z."/>
            <person name="LaButti K."/>
            <person name="Lipzen A."/>
            <person name="Lombard V."/>
            <person name="Magnuson J."/>
            <person name="Maillard F."/>
            <person name="Murat C."/>
            <person name="Nolan M."/>
            <person name="Ohm R.A."/>
            <person name="Pangilinan J."/>
            <person name="Pereira M.F."/>
            <person name="Perotto S."/>
            <person name="Peter M."/>
            <person name="Pfister S."/>
            <person name="Riley R."/>
            <person name="Sitrit Y."/>
            <person name="Stielow J.B."/>
            <person name="Szollosi G."/>
            <person name="Zifcakova L."/>
            <person name="Stursova M."/>
            <person name="Spatafora J.W."/>
            <person name="Tedersoo L."/>
            <person name="Vaario L.M."/>
            <person name="Yamada A."/>
            <person name="Yan M."/>
            <person name="Wang P."/>
            <person name="Xu J."/>
            <person name="Bruns T."/>
            <person name="Baldrian P."/>
            <person name="Vilgalys R."/>
            <person name="Dunand C."/>
            <person name="Henrissat B."/>
            <person name="Grigoriev I.V."/>
            <person name="Hibbett D."/>
            <person name="Nagy L.G."/>
            <person name="Martin F.M."/>
        </authorList>
    </citation>
    <scope>NUCLEOTIDE SEQUENCE</scope>
    <source>
        <strain evidence="1">UP504</strain>
    </source>
</reference>
<evidence type="ECO:0000313" key="1">
    <source>
        <dbReference type="EMBL" id="KAF9504957.1"/>
    </source>
</evidence>
<comment type="caution">
    <text evidence="1">The sequence shown here is derived from an EMBL/GenBank/DDBJ whole genome shotgun (WGS) entry which is preliminary data.</text>
</comment>
<gene>
    <name evidence="1" type="ORF">BS47DRAFT_1368436</name>
</gene>
<dbReference type="EMBL" id="MU129183">
    <property type="protein sequence ID" value="KAF9504957.1"/>
    <property type="molecule type" value="Genomic_DNA"/>
</dbReference>